<proteinExistence type="predicted"/>
<dbReference type="Proteomes" id="UP000198856">
    <property type="component" value="Unassembled WGS sequence"/>
</dbReference>
<evidence type="ECO:0000313" key="2">
    <source>
        <dbReference type="Proteomes" id="UP000198856"/>
    </source>
</evidence>
<dbReference type="RefSeq" id="WP_092704892.1">
    <property type="nucleotide sequence ID" value="NZ_FNFC01000032.1"/>
</dbReference>
<accession>A0A1G8ZSD9</accession>
<reference evidence="1 2" key="1">
    <citation type="submission" date="2016-10" db="EMBL/GenBank/DDBJ databases">
        <authorList>
            <person name="de Groot N.N."/>
        </authorList>
    </citation>
    <scope>NUCLEOTIDE SEQUENCE [LARGE SCALE GENOMIC DNA]</scope>
    <source>
        <strain evidence="1 2">IBRC-M10015</strain>
    </source>
</reference>
<protein>
    <submittedName>
        <fullName evidence="1">Uncharacterized protein</fullName>
    </submittedName>
</protein>
<dbReference type="OrthoDB" id="238673at2157"/>
<gene>
    <name evidence="1" type="ORF">SAMN05216226_1325</name>
</gene>
<dbReference type="EMBL" id="FNFC01000032">
    <property type="protein sequence ID" value="SDK17514.1"/>
    <property type="molecule type" value="Genomic_DNA"/>
</dbReference>
<sequence>MAVSNTTDPESTTIAVVTIRIPCGAEGDLVTDAEKRLSRPETIDDVTIDELDSIEPQLSATLITVEITVRWATAIGEEEIRDRLAGVSGLESVRRIA</sequence>
<name>A0A1G8ZSD9_9EURY</name>
<dbReference type="STRING" id="890420.SAMN05216226_1325"/>
<dbReference type="AlphaFoldDB" id="A0A1G8ZSD9"/>
<evidence type="ECO:0000313" key="1">
    <source>
        <dbReference type="EMBL" id="SDK17514.1"/>
    </source>
</evidence>
<keyword evidence="2" id="KW-1185">Reference proteome</keyword>
<organism evidence="1 2">
    <name type="scientific">Halovenus aranensis</name>
    <dbReference type="NCBI Taxonomy" id="890420"/>
    <lineage>
        <taxon>Archaea</taxon>
        <taxon>Methanobacteriati</taxon>
        <taxon>Methanobacteriota</taxon>
        <taxon>Stenosarchaea group</taxon>
        <taxon>Halobacteria</taxon>
        <taxon>Halobacteriales</taxon>
        <taxon>Haloarculaceae</taxon>
        <taxon>Halovenus</taxon>
    </lineage>
</organism>